<organism evidence="4 5">
    <name type="scientific">Cohnella hashimotonis</name>
    <dbReference type="NCBI Taxonomy" id="2826895"/>
    <lineage>
        <taxon>Bacteria</taxon>
        <taxon>Bacillati</taxon>
        <taxon>Bacillota</taxon>
        <taxon>Bacilli</taxon>
        <taxon>Bacillales</taxon>
        <taxon>Paenibacillaceae</taxon>
        <taxon>Cohnella</taxon>
    </lineage>
</organism>
<keyword evidence="2" id="KW-0732">Signal</keyword>
<comment type="caution">
    <text evidence="4">The sequence shown here is derived from an EMBL/GenBank/DDBJ whole genome shotgun (WGS) entry which is preliminary data.</text>
</comment>
<evidence type="ECO:0000256" key="1">
    <source>
        <dbReference type="SAM" id="MobiDB-lite"/>
    </source>
</evidence>
<evidence type="ECO:0000313" key="4">
    <source>
        <dbReference type="EMBL" id="MDI4648991.1"/>
    </source>
</evidence>
<gene>
    <name evidence="4" type="ORF">KB449_28900</name>
</gene>
<sequence>MKLSVKRITSILLAVAMLLTGWSSLASAAVFKDTQGHWAQGAVEKWSEAGVIQGANGTFRPNESVTRAEFATMIDNIVKYTETGDNLFSDLSSSKWYYDAILKLSKAGVLSGSNGKALPGAVITRQEAAVMVAKAFNIAESEAGATFTDEGAIAGWANGYVHALAAKKIIGGMPDGSFKPTASLTRAQAVTMFANFMQDLVSKEGDYSKDVQGNLVVNTPGAVLKDMAISGDLYITQGVGEGEVTLNNVSITGSVYVRGGGEHSIIFNSVDVKGALVVNKNNGKIRILATGSTSVAVTRLESGGLLVTKELTGGGFETVEITADIAAGQEIVLDGTFNKVVNQSADAKITANGTIKDLVAQVQTKLTGKVEIAKVTAAEGIKTTVNDQVVQPTGNAGSNTGSTGGNTNPGSGTNNPGPDEATGAVTLSLSKFDASNAEAYDKLDSVVAANSAALDIGQFERSVLRSAYYEAVVAAQGELSETTDPAGHYFNLVATLKDEKGVPLSDVSNVKVTVSSATYSYEPAFGADLSAGAKAGSVVLKLDAGAEPSIQPYSATFKRNGETLLTLAITLVPQGKSYIKRIGAISGDAEVGSTLIAGQVTYEGEGAVGPNRYQWYISNAANGVYTAIADATGENYTPKQADLGQYLRVEARADQNVFAGSSVSAAFGPIRTAQSPQQPSFIDPYFAADYPQAYVKNGEVWVKYKLTKPAEVYMVLNFANGYFKSDVKSVLEGHAGENEVIWVEGWPYFRVRADQVGQELEFNTHLPLSNSEARIEFVIKDESAGYVSSDVTTIHFESQVGEAIDTYPPYASAPFINEDLSEIYLYYYEKLDTASVPAANDFALNYGSIDRVSMTNYESMFLFPSSYIKLEVSGIPEALKNELVLSYSGTAIRDASDAKNPAGKFSGSEVETVAYESDGALISADRKSVRLSVSKGWNQNANGTEYIDLTDRFTVRIGGHSYQPNSFGMSYNEDYASYTLLFNEPLPAGPATAVFDSAGLIGVAYDPYPAEIVFPEIEEVSAPGTPTATYANGQIKLTFAEGFRTYNSMATAAGLELDVDGTAYALRGFIVSPALESNVYLVNLNSDYDVRAKNAIAQGHLIRIKFTNQYEKAMYTSAMADIAGNSIPDFDYIPVSKQQ</sequence>
<dbReference type="PANTHER" id="PTHR43308:SF5">
    <property type="entry name" value="S-LAYER PROTEIN _ PEPTIDOGLYCAN ENDO-BETA-N-ACETYLGLUCOSAMINIDASE"/>
    <property type="match status" value="1"/>
</dbReference>
<evidence type="ECO:0000313" key="5">
    <source>
        <dbReference type="Proteomes" id="UP001161691"/>
    </source>
</evidence>
<dbReference type="InterPro" id="IPR051465">
    <property type="entry name" value="Cell_Envelope_Struct_Comp"/>
</dbReference>
<feature type="region of interest" description="Disordered" evidence="1">
    <location>
        <begin position="388"/>
        <end position="423"/>
    </location>
</feature>
<dbReference type="Proteomes" id="UP001161691">
    <property type="component" value="Unassembled WGS sequence"/>
</dbReference>
<feature type="domain" description="SLH" evidence="3">
    <location>
        <begin position="144"/>
        <end position="207"/>
    </location>
</feature>
<name>A0ABT6TR33_9BACL</name>
<feature type="signal peptide" evidence="2">
    <location>
        <begin position="1"/>
        <end position="28"/>
    </location>
</feature>
<dbReference type="EMBL" id="JAGRPV010000001">
    <property type="protein sequence ID" value="MDI4648991.1"/>
    <property type="molecule type" value="Genomic_DNA"/>
</dbReference>
<reference evidence="4" key="1">
    <citation type="submission" date="2023-04" db="EMBL/GenBank/DDBJ databases">
        <title>Comparative genomic analysis of Cohnella hashimotonis sp. nov., isolated from the International Space Station.</title>
        <authorList>
            <person name="Venkateswaran K."/>
            <person name="Simpson A."/>
        </authorList>
    </citation>
    <scope>NUCLEOTIDE SEQUENCE</scope>
    <source>
        <strain evidence="4">F6_2S_P_1</strain>
    </source>
</reference>
<evidence type="ECO:0000256" key="2">
    <source>
        <dbReference type="SAM" id="SignalP"/>
    </source>
</evidence>
<dbReference type="PANTHER" id="PTHR43308">
    <property type="entry name" value="OUTER MEMBRANE PROTEIN ALPHA-RELATED"/>
    <property type="match status" value="1"/>
</dbReference>
<dbReference type="Gene3D" id="2.60.40.2700">
    <property type="match status" value="1"/>
</dbReference>
<dbReference type="Pfam" id="PF00395">
    <property type="entry name" value="SLH"/>
    <property type="match status" value="3"/>
</dbReference>
<dbReference type="PROSITE" id="PS51272">
    <property type="entry name" value="SLH"/>
    <property type="match status" value="3"/>
</dbReference>
<feature type="domain" description="SLH" evidence="3">
    <location>
        <begin position="26"/>
        <end position="88"/>
    </location>
</feature>
<feature type="domain" description="SLH" evidence="3">
    <location>
        <begin position="89"/>
        <end position="143"/>
    </location>
</feature>
<dbReference type="RefSeq" id="WP_282911662.1">
    <property type="nucleotide sequence ID" value="NZ_JAGRPV010000001.1"/>
</dbReference>
<feature type="chain" id="PRO_5047413088" evidence="2">
    <location>
        <begin position="29"/>
        <end position="1139"/>
    </location>
</feature>
<dbReference type="InterPro" id="IPR001119">
    <property type="entry name" value="SLH_dom"/>
</dbReference>
<accession>A0ABT6TR33</accession>
<proteinExistence type="predicted"/>
<feature type="compositionally biased region" description="Low complexity" evidence="1">
    <location>
        <begin position="392"/>
        <end position="418"/>
    </location>
</feature>
<evidence type="ECO:0000259" key="3">
    <source>
        <dbReference type="PROSITE" id="PS51272"/>
    </source>
</evidence>
<keyword evidence="5" id="KW-1185">Reference proteome</keyword>
<protein>
    <submittedName>
        <fullName evidence="4">S-layer homology domain-containing protein</fullName>
    </submittedName>
</protein>